<dbReference type="EMBL" id="JAZHFV010000010">
    <property type="protein sequence ID" value="MEX4010197.1"/>
    <property type="molecule type" value="Genomic_DNA"/>
</dbReference>
<feature type="region of interest" description="Disordered" evidence="1">
    <location>
        <begin position="156"/>
        <end position="183"/>
    </location>
</feature>
<organism evidence="2 3">
    <name type="scientific">Neoaquamicrobium sediminum</name>
    <dbReference type="NCBI Taxonomy" id="1849104"/>
    <lineage>
        <taxon>Bacteria</taxon>
        <taxon>Pseudomonadati</taxon>
        <taxon>Pseudomonadota</taxon>
        <taxon>Alphaproteobacteria</taxon>
        <taxon>Hyphomicrobiales</taxon>
        <taxon>Phyllobacteriaceae</taxon>
        <taxon>Neoaquamicrobium</taxon>
    </lineage>
</organism>
<comment type="caution">
    <text evidence="2">The sequence shown here is derived from an EMBL/GenBank/DDBJ whole genome shotgun (WGS) entry which is preliminary data.</text>
</comment>
<protein>
    <submittedName>
        <fullName evidence="2">DUF177 domain-containing protein</fullName>
    </submittedName>
</protein>
<evidence type="ECO:0000256" key="1">
    <source>
        <dbReference type="SAM" id="MobiDB-lite"/>
    </source>
</evidence>
<name>A0ABV3WZT5_9HYPH</name>
<dbReference type="RefSeq" id="WP_368804920.1">
    <property type="nucleotide sequence ID" value="NZ_JAZHFV010000010.1"/>
</dbReference>
<gene>
    <name evidence="2" type="ORF">V1479_23025</name>
</gene>
<evidence type="ECO:0000313" key="3">
    <source>
        <dbReference type="Proteomes" id="UP001559025"/>
    </source>
</evidence>
<dbReference type="InterPro" id="IPR003772">
    <property type="entry name" value="YceD"/>
</dbReference>
<keyword evidence="3" id="KW-1185">Reference proteome</keyword>
<dbReference type="Pfam" id="PF02620">
    <property type="entry name" value="YceD"/>
    <property type="match status" value="1"/>
</dbReference>
<evidence type="ECO:0000313" key="2">
    <source>
        <dbReference type="EMBL" id="MEX4010197.1"/>
    </source>
</evidence>
<accession>A0ABV3WZT5</accession>
<proteinExistence type="predicted"/>
<reference evidence="2 3" key="1">
    <citation type="submission" date="2024-01" db="EMBL/GenBank/DDBJ databases">
        <title>New evidence supports the origin of RcGTA from prophage.</title>
        <authorList>
            <person name="Xu Y."/>
            <person name="Liu B."/>
            <person name="Chen F."/>
        </authorList>
    </citation>
    <scope>NUCLEOTIDE SEQUENCE [LARGE SCALE GENOMIC DNA]</scope>
    <source>
        <strain evidence="2 3">CBW1107-2</strain>
    </source>
</reference>
<dbReference type="Proteomes" id="UP001559025">
    <property type="component" value="Unassembled WGS sequence"/>
</dbReference>
<sequence length="183" mass="19677">MSDQTKSPVSFPVNVARLPKKGMEVVIEADAEQRGALAAAHDLSAVERFTARLEVNSWKRGGVKVAGHVRADIVQACIVTLDPVAETVDEEVSALFLPENSKLMVPRRSAEGEILLDAEGDDAPEPFTGDTVDVGQLAEEFFALGINPYPRKAGVAVEPAADGSEDEKRGPLYEKLQALKKKP</sequence>